<feature type="compositionally biased region" description="Basic and acidic residues" evidence="1">
    <location>
        <begin position="107"/>
        <end position="127"/>
    </location>
</feature>
<evidence type="ECO:0000313" key="3">
    <source>
        <dbReference type="Proteomes" id="UP000499080"/>
    </source>
</evidence>
<keyword evidence="3" id="KW-1185">Reference proteome</keyword>
<dbReference type="AlphaFoldDB" id="A0A4Y2TGZ3"/>
<feature type="compositionally biased region" description="Basic and acidic residues" evidence="1">
    <location>
        <begin position="79"/>
        <end position="92"/>
    </location>
</feature>
<protein>
    <submittedName>
        <fullName evidence="2">Uncharacterized protein</fullName>
    </submittedName>
</protein>
<evidence type="ECO:0000256" key="1">
    <source>
        <dbReference type="SAM" id="MobiDB-lite"/>
    </source>
</evidence>
<comment type="caution">
    <text evidence="2">The sequence shown here is derived from an EMBL/GenBank/DDBJ whole genome shotgun (WGS) entry which is preliminary data.</text>
</comment>
<dbReference type="Proteomes" id="UP000499080">
    <property type="component" value="Unassembled WGS sequence"/>
</dbReference>
<dbReference type="EMBL" id="BGPR01028382">
    <property type="protein sequence ID" value="GBN99511.1"/>
    <property type="molecule type" value="Genomic_DNA"/>
</dbReference>
<gene>
    <name evidence="2" type="ORF">AVEN_1898_1</name>
</gene>
<feature type="region of interest" description="Disordered" evidence="1">
    <location>
        <begin position="1"/>
        <end position="26"/>
    </location>
</feature>
<name>A0A4Y2TGZ3_ARAVE</name>
<proteinExistence type="predicted"/>
<feature type="region of interest" description="Disordered" evidence="1">
    <location>
        <begin position="79"/>
        <end position="142"/>
    </location>
</feature>
<organism evidence="2 3">
    <name type="scientific">Araneus ventricosus</name>
    <name type="common">Orbweaver spider</name>
    <name type="synonym">Epeira ventricosa</name>
    <dbReference type="NCBI Taxonomy" id="182803"/>
    <lineage>
        <taxon>Eukaryota</taxon>
        <taxon>Metazoa</taxon>
        <taxon>Ecdysozoa</taxon>
        <taxon>Arthropoda</taxon>
        <taxon>Chelicerata</taxon>
        <taxon>Arachnida</taxon>
        <taxon>Araneae</taxon>
        <taxon>Araneomorphae</taxon>
        <taxon>Entelegynae</taxon>
        <taxon>Araneoidea</taxon>
        <taxon>Araneidae</taxon>
        <taxon>Araneus</taxon>
    </lineage>
</organism>
<reference evidence="2 3" key="1">
    <citation type="journal article" date="2019" name="Sci. Rep.">
        <title>Orb-weaving spider Araneus ventricosus genome elucidates the spidroin gene catalogue.</title>
        <authorList>
            <person name="Kono N."/>
            <person name="Nakamura H."/>
            <person name="Ohtoshi R."/>
            <person name="Moran D.A.P."/>
            <person name="Shinohara A."/>
            <person name="Yoshida Y."/>
            <person name="Fujiwara M."/>
            <person name="Mori M."/>
            <person name="Tomita M."/>
            <person name="Arakawa K."/>
        </authorList>
    </citation>
    <scope>NUCLEOTIDE SEQUENCE [LARGE SCALE GENOMIC DNA]</scope>
</reference>
<accession>A0A4Y2TGZ3</accession>
<feature type="compositionally biased region" description="Polar residues" evidence="1">
    <location>
        <begin position="1"/>
        <end position="17"/>
    </location>
</feature>
<sequence>MRTTSDLAPHSPSNPNKLASGRRKTEHVPGAHTSWIIWCNQVSNQWRSYWGQGRLSAKAFSRKPFPKRLPQDLHRKAFYEPPHRQGLNDKSAKAFSRKPFPKPLPQDLHRKAFYELTHRQGLNDKSAKAFPSKPFRKPFPQN</sequence>
<evidence type="ECO:0000313" key="2">
    <source>
        <dbReference type="EMBL" id="GBN99511.1"/>
    </source>
</evidence>